<feature type="compositionally biased region" description="Basic and acidic residues" evidence="1">
    <location>
        <begin position="194"/>
        <end position="206"/>
    </location>
</feature>
<dbReference type="EMBL" id="CAXAMM010005669">
    <property type="protein sequence ID" value="CAK9008138.1"/>
    <property type="molecule type" value="Genomic_DNA"/>
</dbReference>
<feature type="non-terminal residue" evidence="2">
    <location>
        <position position="1"/>
    </location>
</feature>
<gene>
    <name evidence="2" type="ORF">SCF082_LOCUS9735</name>
</gene>
<accession>A0ABP0J1D2</accession>
<keyword evidence="3" id="KW-1185">Reference proteome</keyword>
<feature type="region of interest" description="Disordered" evidence="1">
    <location>
        <begin position="169"/>
        <end position="206"/>
    </location>
</feature>
<evidence type="ECO:0000313" key="2">
    <source>
        <dbReference type="EMBL" id="CAK9008138.1"/>
    </source>
</evidence>
<protein>
    <recommendedName>
        <fullName evidence="4">VHS domain-containing protein</fullName>
    </recommendedName>
</protein>
<dbReference type="Proteomes" id="UP001642464">
    <property type="component" value="Unassembled WGS sequence"/>
</dbReference>
<comment type="caution">
    <text evidence="2">The sequence shown here is derived from an EMBL/GenBank/DDBJ whole genome shotgun (WGS) entry which is preliminary data.</text>
</comment>
<name>A0ABP0J1D2_9DINO</name>
<proteinExistence type="predicted"/>
<sequence length="223" mass="24445">ALAEVSGQDNRDLRKKAERSLLEWSKKDPTIQLNEQSVQLWIALNHLLSGKNEKARVSMKLFQSCGTTVKTSSALKQLLWAVPKHMMKRIPEKFSGKLIAPGSLQDVPPGTKVDDFHFFDQAVSRSDLPVGTLVLECALSSERSIDGKGLEHSALEQAMLELDLPESTPVEASAAPVPQAVTASTQSAGASERQLQRHSSDETDETKVAWQMAIEIGQCLQDK</sequence>
<evidence type="ECO:0008006" key="4">
    <source>
        <dbReference type="Google" id="ProtNLM"/>
    </source>
</evidence>
<evidence type="ECO:0000256" key="1">
    <source>
        <dbReference type="SAM" id="MobiDB-lite"/>
    </source>
</evidence>
<organism evidence="2 3">
    <name type="scientific">Durusdinium trenchii</name>
    <dbReference type="NCBI Taxonomy" id="1381693"/>
    <lineage>
        <taxon>Eukaryota</taxon>
        <taxon>Sar</taxon>
        <taxon>Alveolata</taxon>
        <taxon>Dinophyceae</taxon>
        <taxon>Suessiales</taxon>
        <taxon>Symbiodiniaceae</taxon>
        <taxon>Durusdinium</taxon>
    </lineage>
</organism>
<reference evidence="2 3" key="1">
    <citation type="submission" date="2024-02" db="EMBL/GenBank/DDBJ databases">
        <authorList>
            <person name="Chen Y."/>
            <person name="Shah S."/>
            <person name="Dougan E. K."/>
            <person name="Thang M."/>
            <person name="Chan C."/>
        </authorList>
    </citation>
    <scope>NUCLEOTIDE SEQUENCE [LARGE SCALE GENOMIC DNA]</scope>
</reference>
<evidence type="ECO:0000313" key="3">
    <source>
        <dbReference type="Proteomes" id="UP001642464"/>
    </source>
</evidence>
<feature type="non-terminal residue" evidence="2">
    <location>
        <position position="223"/>
    </location>
</feature>